<comment type="pathway">
    <text evidence="2">Lipid metabolism; fatty acid beta-oxidation.</text>
</comment>
<keyword evidence="12" id="KW-1133">Transmembrane helix</keyword>
<reference evidence="16" key="1">
    <citation type="submission" date="2018-06" db="EMBL/GenBank/DDBJ databases">
        <authorList>
            <person name="Zhirakovskaya E."/>
        </authorList>
    </citation>
    <scope>NUCLEOTIDE SEQUENCE</scope>
</reference>
<feature type="domain" description="Acyl-CoA dehydrogenase/oxidase C-terminal" evidence="13">
    <location>
        <begin position="359"/>
        <end position="504"/>
    </location>
</feature>
<comment type="catalytic activity">
    <reaction evidence="11">
        <text>a long-chain 2,3-saturated fatty acyl-CoA + oxidized [electron-transfer flavoprotein] + H(+) = a long-chain (2E)-enoyl-CoA + reduced [electron-transfer flavoprotein]</text>
        <dbReference type="Rhea" id="RHEA:17721"/>
        <dbReference type="Rhea" id="RHEA-COMP:10685"/>
        <dbReference type="Rhea" id="RHEA-COMP:10686"/>
        <dbReference type="ChEBI" id="CHEBI:15378"/>
        <dbReference type="ChEBI" id="CHEBI:57692"/>
        <dbReference type="ChEBI" id="CHEBI:58307"/>
        <dbReference type="ChEBI" id="CHEBI:83721"/>
        <dbReference type="ChEBI" id="CHEBI:83727"/>
        <dbReference type="EC" id="1.3.8.8"/>
    </reaction>
</comment>
<dbReference type="UniPathway" id="UPA00659"/>
<dbReference type="InterPro" id="IPR013786">
    <property type="entry name" value="AcylCoA_DH/ox_N"/>
</dbReference>
<evidence type="ECO:0000259" key="13">
    <source>
        <dbReference type="Pfam" id="PF00441"/>
    </source>
</evidence>
<evidence type="ECO:0000259" key="15">
    <source>
        <dbReference type="Pfam" id="PF09317"/>
    </source>
</evidence>
<dbReference type="EC" id="1.3.8.7" evidence="4"/>
<accession>A0A3B1AN90</accession>
<dbReference type="Pfam" id="PF09317">
    <property type="entry name" value="ACDH_C"/>
    <property type="match status" value="1"/>
</dbReference>
<dbReference type="InterPro" id="IPR037069">
    <property type="entry name" value="AcylCoA_DH/ox_N_sf"/>
</dbReference>
<dbReference type="NCBIfam" id="NF007000">
    <property type="entry name" value="PRK09463.1"/>
    <property type="match status" value="1"/>
</dbReference>
<evidence type="ECO:0000256" key="2">
    <source>
        <dbReference type="ARBA" id="ARBA00005005"/>
    </source>
</evidence>
<proteinExistence type="inferred from homology"/>
<dbReference type="Gene3D" id="1.10.540.10">
    <property type="entry name" value="Acyl-CoA dehydrogenase/oxidase, N-terminal domain"/>
    <property type="match status" value="1"/>
</dbReference>
<feature type="domain" description="Acyl-CoA dehydrogenase C-terminal bacterial-type" evidence="15">
    <location>
        <begin position="514"/>
        <end position="795"/>
    </location>
</feature>
<dbReference type="EC" id="1.3.8.8" evidence="5"/>
<evidence type="ECO:0000259" key="14">
    <source>
        <dbReference type="Pfam" id="PF02771"/>
    </source>
</evidence>
<dbReference type="InterPro" id="IPR046373">
    <property type="entry name" value="Acyl-CoA_Oxase/DH_mid-dom_sf"/>
</dbReference>
<dbReference type="EMBL" id="UOFX01000002">
    <property type="protein sequence ID" value="VAX05212.1"/>
    <property type="molecule type" value="Genomic_DNA"/>
</dbReference>
<evidence type="ECO:0000256" key="6">
    <source>
        <dbReference type="ARBA" id="ARBA00020144"/>
    </source>
</evidence>
<dbReference type="FunFam" id="1.20.140.10:FF:000009">
    <property type="entry name" value="Acyl-CoA dehydrogenase"/>
    <property type="match status" value="1"/>
</dbReference>
<gene>
    <name evidence="16" type="ORF">MNBD_GAMMA26-2113</name>
</gene>
<feature type="transmembrane region" description="Helical" evidence="12">
    <location>
        <begin position="33"/>
        <end position="56"/>
    </location>
</feature>
<keyword evidence="7" id="KW-0285">Flavoprotein</keyword>
<dbReference type="CDD" id="cd00567">
    <property type="entry name" value="ACAD"/>
    <property type="match status" value="1"/>
</dbReference>
<evidence type="ECO:0000256" key="8">
    <source>
        <dbReference type="ARBA" id="ARBA00022827"/>
    </source>
</evidence>
<keyword evidence="9" id="KW-0560">Oxidoreductase</keyword>
<keyword evidence="12" id="KW-0472">Membrane</keyword>
<dbReference type="NCBIfam" id="NF009586">
    <property type="entry name" value="PRK13026.1"/>
    <property type="match status" value="1"/>
</dbReference>
<dbReference type="Gene3D" id="1.20.140.10">
    <property type="entry name" value="Butyryl-CoA Dehydrogenase, subunit A, domain 3"/>
    <property type="match status" value="2"/>
</dbReference>
<evidence type="ECO:0000256" key="3">
    <source>
        <dbReference type="ARBA" id="ARBA00009347"/>
    </source>
</evidence>
<dbReference type="GO" id="GO:0033539">
    <property type="term" value="P:fatty acid beta-oxidation using acyl-CoA dehydrogenase"/>
    <property type="evidence" value="ECO:0007669"/>
    <property type="project" value="InterPro"/>
</dbReference>
<dbReference type="AlphaFoldDB" id="A0A3B1AN90"/>
<dbReference type="SUPFAM" id="SSF56645">
    <property type="entry name" value="Acyl-CoA dehydrogenase NM domain-like"/>
    <property type="match status" value="1"/>
</dbReference>
<evidence type="ECO:0000313" key="16">
    <source>
        <dbReference type="EMBL" id="VAX05212.1"/>
    </source>
</evidence>
<organism evidence="16">
    <name type="scientific">hydrothermal vent metagenome</name>
    <dbReference type="NCBI Taxonomy" id="652676"/>
    <lineage>
        <taxon>unclassified sequences</taxon>
        <taxon>metagenomes</taxon>
        <taxon>ecological metagenomes</taxon>
    </lineage>
</organism>
<keyword evidence="12" id="KW-0812">Transmembrane</keyword>
<dbReference type="InterPro" id="IPR036250">
    <property type="entry name" value="AcylCo_DH-like_C"/>
</dbReference>
<evidence type="ECO:0000256" key="1">
    <source>
        <dbReference type="ARBA" id="ARBA00001974"/>
    </source>
</evidence>
<evidence type="ECO:0000256" key="4">
    <source>
        <dbReference type="ARBA" id="ARBA00012033"/>
    </source>
</evidence>
<comment type="catalytic activity">
    <reaction evidence="10">
        <text>a medium-chain 2,3-saturated fatty acyl-CoA + oxidized [electron-transfer flavoprotein] + H(+) = a medium-chain (2E)-enoyl-CoA + reduced [electron-transfer flavoprotein]</text>
        <dbReference type="Rhea" id="RHEA:14477"/>
        <dbReference type="Rhea" id="RHEA-COMP:10685"/>
        <dbReference type="Rhea" id="RHEA-COMP:10686"/>
        <dbReference type="ChEBI" id="CHEBI:15378"/>
        <dbReference type="ChEBI" id="CHEBI:57692"/>
        <dbReference type="ChEBI" id="CHEBI:58307"/>
        <dbReference type="ChEBI" id="CHEBI:83723"/>
        <dbReference type="ChEBI" id="CHEBI:83726"/>
        <dbReference type="EC" id="1.3.8.7"/>
    </reaction>
</comment>
<sequence length="802" mass="87683">MTCLLWLVVVAFSAALLFWRVSLRSWSLSVGFVLIVVSIAVGDLPFSLWVPFLIIASLNIIPFRRSISDPVLGLFRKILPHLSQTEREALEAGTVGWDAEIVSGNPQWEKLLNIPTPKLTEEEQAFLDGPVEDLCKMIDEWKATEEYRDLSPEVWAFIKSNGFFGMIIPRRFGGLEFSALAHSSVVMKVATRSVSAAVTIMVPNSLGPAELLLHYGTEEQQNYYLPRLARGEEVPSFALTGPEAGSDAGAMPDSGVICHGKFEGKEVLGIRLNWQKRYITLGPVATLLGLAFKLYDPDRLLGDQEELGITCALVRTDLPGIDISRRHIPLNAVFQNGPNSGKDVFIPVDWIIGGAAGAGQGWRMLMECLAAGRSISLPAMSTGAGKLASRMTGAYARIREQFNMPIGYFEGVEEALARIAGITYMMDSARMATAGMVDQGEKPSVISAIVKYHLTEGMRQVLNDAMDIQGGSAICMGPRNLIGPVYQIVPVGITVEGANILTRSMIIFGQGAICCHPYILTEMHAAADPDKKHALELFDQAFWGHVGFSLSNTVRSFVLGISDGYGVTAPVKSETKRYFQRLTRMSSALAISIDIALMTLGGALKRREKLSARFADVLSQLYLISCTLKRFEDDGCPKHDLPIVRWVCDNAFYTIQQSFDGVIKNLPNRPVAWLLRILIFPLGRRYSVASDELGHQVARLLLSPSATRDRLTHGIFIASEPGEHSGLIEDALQKVVAAEAAEKSLHAAIKAGKISSDHATLIEQSIELNIISAEEGALIEASKAARNAVIQVDDFSEDELKR</sequence>
<dbReference type="PANTHER" id="PTHR48083:SF33">
    <property type="entry name" value="ACYL-COENZYME A DEHYDROGENASE"/>
    <property type="match status" value="1"/>
</dbReference>
<evidence type="ECO:0000256" key="5">
    <source>
        <dbReference type="ARBA" id="ARBA00012040"/>
    </source>
</evidence>
<dbReference type="Gene3D" id="2.40.110.10">
    <property type="entry name" value="Butyryl-CoA Dehydrogenase, subunit A, domain 2"/>
    <property type="match status" value="1"/>
</dbReference>
<dbReference type="InterPro" id="IPR015396">
    <property type="entry name" value="FadE_C"/>
</dbReference>
<dbReference type="GO" id="GO:0005737">
    <property type="term" value="C:cytoplasm"/>
    <property type="evidence" value="ECO:0007669"/>
    <property type="project" value="TreeGrafter"/>
</dbReference>
<name>A0A3B1AN90_9ZZZZ</name>
<dbReference type="GO" id="GO:0050660">
    <property type="term" value="F:flavin adenine dinucleotide binding"/>
    <property type="evidence" value="ECO:0007669"/>
    <property type="project" value="InterPro"/>
</dbReference>
<dbReference type="GO" id="GO:0004466">
    <property type="term" value="F:long-chain fatty acyl-CoA dehydrogenase activity"/>
    <property type="evidence" value="ECO:0007669"/>
    <property type="project" value="UniProtKB-EC"/>
</dbReference>
<dbReference type="PANTHER" id="PTHR48083">
    <property type="entry name" value="MEDIUM-CHAIN SPECIFIC ACYL-COA DEHYDROGENASE, MITOCHONDRIAL-RELATED"/>
    <property type="match status" value="1"/>
</dbReference>
<dbReference type="Pfam" id="PF00441">
    <property type="entry name" value="Acyl-CoA_dh_1"/>
    <property type="match status" value="1"/>
</dbReference>
<dbReference type="InterPro" id="IPR009100">
    <property type="entry name" value="AcylCoA_DH/oxidase_NM_dom_sf"/>
</dbReference>
<evidence type="ECO:0000256" key="10">
    <source>
        <dbReference type="ARBA" id="ARBA00047882"/>
    </source>
</evidence>
<dbReference type="Pfam" id="PF02771">
    <property type="entry name" value="Acyl-CoA_dh_N"/>
    <property type="match status" value="1"/>
</dbReference>
<dbReference type="FunFam" id="1.10.540.10:FF:000004">
    <property type="entry name" value="Acyl-CoA dehydrogenase"/>
    <property type="match status" value="1"/>
</dbReference>
<evidence type="ECO:0000256" key="7">
    <source>
        <dbReference type="ARBA" id="ARBA00022630"/>
    </source>
</evidence>
<dbReference type="SUPFAM" id="SSF47203">
    <property type="entry name" value="Acyl-CoA dehydrogenase C-terminal domain-like"/>
    <property type="match status" value="1"/>
</dbReference>
<evidence type="ECO:0000256" key="9">
    <source>
        <dbReference type="ARBA" id="ARBA00023002"/>
    </source>
</evidence>
<comment type="cofactor">
    <cofactor evidence="1">
        <name>FAD</name>
        <dbReference type="ChEBI" id="CHEBI:57692"/>
    </cofactor>
</comment>
<evidence type="ECO:0000256" key="11">
    <source>
        <dbReference type="ARBA" id="ARBA00049247"/>
    </source>
</evidence>
<protein>
    <recommendedName>
        <fullName evidence="6">Acyl-coenzyme A dehydrogenase</fullName>
        <ecNumber evidence="4">1.3.8.7</ecNumber>
        <ecNumber evidence="5">1.3.8.8</ecNumber>
    </recommendedName>
</protein>
<comment type="similarity">
    <text evidence="3">Belongs to the acyl-CoA dehydrogenase family.</text>
</comment>
<dbReference type="InterPro" id="IPR050741">
    <property type="entry name" value="Acyl-CoA_dehydrogenase"/>
</dbReference>
<feature type="domain" description="Acyl-CoA dehydrogenase/oxidase N-terminal" evidence="14">
    <location>
        <begin position="136"/>
        <end position="232"/>
    </location>
</feature>
<evidence type="ECO:0000256" key="12">
    <source>
        <dbReference type="SAM" id="Phobius"/>
    </source>
</evidence>
<dbReference type="GO" id="GO:0070991">
    <property type="term" value="F:medium-chain fatty acyl-CoA dehydrogenase activity"/>
    <property type="evidence" value="ECO:0007669"/>
    <property type="project" value="UniProtKB-EC"/>
</dbReference>
<dbReference type="InterPro" id="IPR009075">
    <property type="entry name" value="AcylCo_DH/oxidase_C"/>
</dbReference>
<keyword evidence="8" id="KW-0274">FAD</keyword>